<sequence length="250" mass="28196">MTDRLVNAPQEAGAFMERDFSQHPPAFTPGYKSSTLRAPKQALISFASTLSEKTGPAFGHNMLGEYDNDLIINYAKAGEEAIGPRIVVHGQLLDQNARPIPNVLLEFWQANAGGRYRHKREGYRAPLDPNFGGFGRTITDENGYYWFRTIKPGPYPWPNGVNDWRPAHIHFSLFGSGFAQRLVSQMYFEGDPLIKICPIVNTISDPAAIDRLVARLDMNNTVPMDLSAYRFDIVLRGRRSTFFENRKEGN</sequence>
<dbReference type="RefSeq" id="WP_090599741.1">
    <property type="nucleotide sequence ID" value="NZ_FNCS01000025.1"/>
</dbReference>
<dbReference type="Pfam" id="PF12391">
    <property type="entry name" value="PCDO_beta_N"/>
    <property type="match status" value="1"/>
</dbReference>
<evidence type="ECO:0000259" key="4">
    <source>
        <dbReference type="Pfam" id="PF00775"/>
    </source>
</evidence>
<dbReference type="OrthoDB" id="9805815at2"/>
<evidence type="ECO:0000313" key="6">
    <source>
        <dbReference type="EMBL" id="SDH15209.1"/>
    </source>
</evidence>
<evidence type="ECO:0000259" key="5">
    <source>
        <dbReference type="Pfam" id="PF12391"/>
    </source>
</evidence>
<protein>
    <submittedName>
        <fullName evidence="6">Protocatechuate 3,4-dioxygenase beta subunit</fullName>
    </submittedName>
</protein>
<evidence type="ECO:0000256" key="2">
    <source>
        <dbReference type="ARBA" id="ARBA00022964"/>
    </source>
</evidence>
<dbReference type="AlphaFoldDB" id="A0A1G8A2P2"/>
<dbReference type="EMBL" id="FNCS01000025">
    <property type="protein sequence ID" value="SDH15209.1"/>
    <property type="molecule type" value="Genomic_DNA"/>
</dbReference>
<reference evidence="6 7" key="1">
    <citation type="submission" date="2016-10" db="EMBL/GenBank/DDBJ databases">
        <authorList>
            <person name="de Groot N.N."/>
        </authorList>
    </citation>
    <scope>NUCLEOTIDE SEQUENCE [LARGE SCALE GENOMIC DNA]</scope>
    <source>
        <strain evidence="6 7">CGMCC 1.10267</strain>
    </source>
</reference>
<dbReference type="Gene3D" id="2.60.130.10">
    <property type="entry name" value="Aromatic compound dioxygenase"/>
    <property type="match status" value="1"/>
</dbReference>
<dbReference type="SUPFAM" id="SSF49482">
    <property type="entry name" value="Aromatic compound dioxygenase"/>
    <property type="match status" value="1"/>
</dbReference>
<accession>A0A1G8A2P2</accession>
<keyword evidence="7" id="KW-1185">Reference proteome</keyword>
<dbReference type="GO" id="GO:0008199">
    <property type="term" value="F:ferric iron binding"/>
    <property type="evidence" value="ECO:0007669"/>
    <property type="project" value="InterPro"/>
</dbReference>
<dbReference type="InterPro" id="IPR000627">
    <property type="entry name" value="Intradiol_dOase_C"/>
</dbReference>
<feature type="domain" description="Protocatechuate 3,4-dioxygenase beta subunit N-terminal" evidence="5">
    <location>
        <begin position="17"/>
        <end position="49"/>
    </location>
</feature>
<dbReference type="NCBIfam" id="TIGR02422">
    <property type="entry name" value="protocat_beta"/>
    <property type="match status" value="1"/>
</dbReference>
<dbReference type="InterPro" id="IPR050770">
    <property type="entry name" value="Intradiol_RC_Dioxygenase"/>
</dbReference>
<dbReference type="GO" id="GO:0019619">
    <property type="term" value="P:3,4-dihydroxybenzoate catabolic process"/>
    <property type="evidence" value="ECO:0007669"/>
    <property type="project" value="InterPro"/>
</dbReference>
<dbReference type="InterPro" id="IPR015889">
    <property type="entry name" value="Intradiol_dOase_core"/>
</dbReference>
<dbReference type="GO" id="GO:0018578">
    <property type="term" value="F:protocatechuate 3,4-dioxygenase activity"/>
    <property type="evidence" value="ECO:0007669"/>
    <property type="project" value="InterPro"/>
</dbReference>
<dbReference type="InterPro" id="IPR012785">
    <property type="entry name" value="Protocat_dOase_b"/>
</dbReference>
<dbReference type="Proteomes" id="UP000199495">
    <property type="component" value="Unassembled WGS sequence"/>
</dbReference>
<feature type="domain" description="Intradiol ring-cleavage dioxygenases" evidence="4">
    <location>
        <begin position="54"/>
        <end position="237"/>
    </location>
</feature>
<gene>
    <name evidence="6" type="ORF">SAMN04487974_12524</name>
</gene>
<keyword evidence="3" id="KW-0560">Oxidoreductase</keyword>
<evidence type="ECO:0000313" key="7">
    <source>
        <dbReference type="Proteomes" id="UP000199495"/>
    </source>
</evidence>
<dbReference type="InterPro" id="IPR024756">
    <property type="entry name" value="PCDO_beta_N"/>
</dbReference>
<dbReference type="STRING" id="440168.SAMN04487974_12524"/>
<comment type="similarity">
    <text evidence="1">Belongs to the intradiol ring-cleavage dioxygenase family.</text>
</comment>
<keyword evidence="2 6" id="KW-0223">Dioxygenase</keyword>
<dbReference type="PANTHER" id="PTHR33711:SF10">
    <property type="entry name" value="INTRADIOL RING-CLEAVAGE DIOXYGENASES DOMAIN-CONTAINING PROTEIN"/>
    <property type="match status" value="1"/>
</dbReference>
<name>A0A1G8A2P2_9HYPH</name>
<proteinExistence type="inferred from homology"/>
<organism evidence="6 7">
    <name type="scientific">Pelagibacterium luteolum</name>
    <dbReference type="NCBI Taxonomy" id="440168"/>
    <lineage>
        <taxon>Bacteria</taxon>
        <taxon>Pseudomonadati</taxon>
        <taxon>Pseudomonadota</taxon>
        <taxon>Alphaproteobacteria</taxon>
        <taxon>Hyphomicrobiales</taxon>
        <taxon>Devosiaceae</taxon>
        <taxon>Pelagibacterium</taxon>
    </lineage>
</organism>
<dbReference type="PANTHER" id="PTHR33711">
    <property type="entry name" value="DIOXYGENASE, PUTATIVE (AFU_ORTHOLOGUE AFUA_2G02910)-RELATED"/>
    <property type="match status" value="1"/>
</dbReference>
<evidence type="ECO:0000256" key="1">
    <source>
        <dbReference type="ARBA" id="ARBA00007825"/>
    </source>
</evidence>
<dbReference type="Pfam" id="PF00775">
    <property type="entry name" value="Dioxygenase_C"/>
    <property type="match status" value="1"/>
</dbReference>
<evidence type="ECO:0000256" key="3">
    <source>
        <dbReference type="ARBA" id="ARBA00023002"/>
    </source>
</evidence>